<sequence>MRGPSKSGVNPFEIGSPTTLSNYIKRHVVFAYLRRSVLYFSRWSVKAAEVTEEARVFATRGRKIQFLQAQGGELLAFV</sequence>
<comment type="caution">
    <text evidence="1">The sequence shown here is derived from an EMBL/GenBank/DDBJ whole genome shotgun (WGS) entry which is preliminary data.</text>
</comment>
<proteinExistence type="predicted"/>
<dbReference type="Proteomes" id="UP001472677">
    <property type="component" value="Unassembled WGS sequence"/>
</dbReference>
<evidence type="ECO:0000313" key="1">
    <source>
        <dbReference type="EMBL" id="KAK8495784.1"/>
    </source>
</evidence>
<keyword evidence="2" id="KW-1185">Reference proteome</keyword>
<name>A0ABR2APY8_9ROSI</name>
<organism evidence="1 2">
    <name type="scientific">Hibiscus sabdariffa</name>
    <name type="common">roselle</name>
    <dbReference type="NCBI Taxonomy" id="183260"/>
    <lineage>
        <taxon>Eukaryota</taxon>
        <taxon>Viridiplantae</taxon>
        <taxon>Streptophyta</taxon>
        <taxon>Embryophyta</taxon>
        <taxon>Tracheophyta</taxon>
        <taxon>Spermatophyta</taxon>
        <taxon>Magnoliopsida</taxon>
        <taxon>eudicotyledons</taxon>
        <taxon>Gunneridae</taxon>
        <taxon>Pentapetalae</taxon>
        <taxon>rosids</taxon>
        <taxon>malvids</taxon>
        <taxon>Malvales</taxon>
        <taxon>Malvaceae</taxon>
        <taxon>Malvoideae</taxon>
        <taxon>Hibiscus</taxon>
    </lineage>
</organism>
<accession>A0ABR2APY8</accession>
<dbReference type="EMBL" id="JBBPBM010000406">
    <property type="protein sequence ID" value="KAK8495784.1"/>
    <property type="molecule type" value="Genomic_DNA"/>
</dbReference>
<evidence type="ECO:0000313" key="2">
    <source>
        <dbReference type="Proteomes" id="UP001472677"/>
    </source>
</evidence>
<protein>
    <submittedName>
        <fullName evidence="1">Uncharacterized protein</fullName>
    </submittedName>
</protein>
<reference evidence="1 2" key="1">
    <citation type="journal article" date="2024" name="G3 (Bethesda)">
        <title>Genome assembly of Hibiscus sabdariffa L. provides insights into metabolisms of medicinal natural products.</title>
        <authorList>
            <person name="Kim T."/>
        </authorList>
    </citation>
    <scope>NUCLEOTIDE SEQUENCE [LARGE SCALE GENOMIC DNA]</scope>
    <source>
        <strain evidence="1">TK-2024</strain>
        <tissue evidence="1">Old leaves</tissue>
    </source>
</reference>
<gene>
    <name evidence="1" type="ORF">V6N12_032787</name>
</gene>